<comment type="caution">
    <text evidence="1">The sequence shown here is derived from an EMBL/GenBank/DDBJ whole genome shotgun (WGS) entry which is preliminary data.</text>
</comment>
<dbReference type="Proteomes" id="UP001331515">
    <property type="component" value="Unassembled WGS sequence"/>
</dbReference>
<protein>
    <submittedName>
        <fullName evidence="1">Uncharacterized protein</fullName>
    </submittedName>
</protein>
<reference evidence="1 2" key="1">
    <citation type="journal article" date="2023" name="Mol. Biol. Evol.">
        <title>Genomics of Secondarily Temperate Adaptation in the Only Non-Antarctic Icefish.</title>
        <authorList>
            <person name="Rivera-Colon A.G."/>
            <person name="Rayamajhi N."/>
            <person name="Minhas B.F."/>
            <person name="Madrigal G."/>
            <person name="Bilyk K.T."/>
            <person name="Yoon V."/>
            <person name="Hune M."/>
            <person name="Gregory S."/>
            <person name="Cheng C.H.C."/>
            <person name="Catchen J.M."/>
        </authorList>
    </citation>
    <scope>NUCLEOTIDE SEQUENCE [LARGE SCALE GENOMIC DNA]</scope>
    <source>
        <tissue evidence="1">White muscle</tissue>
    </source>
</reference>
<proteinExistence type="predicted"/>
<evidence type="ECO:0000313" key="2">
    <source>
        <dbReference type="Proteomes" id="UP001331515"/>
    </source>
</evidence>
<gene>
    <name evidence="1" type="ORF">CgunFtcFv8_005844</name>
</gene>
<dbReference type="EMBL" id="JAURVH010001528">
    <property type="protein sequence ID" value="KAK5911692.1"/>
    <property type="molecule type" value="Genomic_DNA"/>
</dbReference>
<evidence type="ECO:0000313" key="1">
    <source>
        <dbReference type="EMBL" id="KAK5911692.1"/>
    </source>
</evidence>
<accession>A0AAN8HDX0</accession>
<sequence>MALSVPSRLSARRLRGASQGSAGCACQIKERSLWRAGRALEIRQFGDNFPIALGCPRGGDRCWGGTGTTPLRIGPLSGLGYVYFKPTVSHFLDLPQLASGRRFEPSEKLHT</sequence>
<dbReference type="AlphaFoldDB" id="A0AAN8HDX0"/>
<keyword evidence="2" id="KW-1185">Reference proteome</keyword>
<organism evidence="1 2">
    <name type="scientific">Champsocephalus gunnari</name>
    <name type="common">Mackerel icefish</name>
    <dbReference type="NCBI Taxonomy" id="52237"/>
    <lineage>
        <taxon>Eukaryota</taxon>
        <taxon>Metazoa</taxon>
        <taxon>Chordata</taxon>
        <taxon>Craniata</taxon>
        <taxon>Vertebrata</taxon>
        <taxon>Euteleostomi</taxon>
        <taxon>Actinopterygii</taxon>
        <taxon>Neopterygii</taxon>
        <taxon>Teleostei</taxon>
        <taxon>Neoteleostei</taxon>
        <taxon>Acanthomorphata</taxon>
        <taxon>Eupercaria</taxon>
        <taxon>Perciformes</taxon>
        <taxon>Notothenioidei</taxon>
        <taxon>Channichthyidae</taxon>
        <taxon>Champsocephalus</taxon>
    </lineage>
</organism>
<name>A0AAN8HDX0_CHAGU</name>